<dbReference type="Proteomes" id="UP000059680">
    <property type="component" value="Chromosome 1"/>
</dbReference>
<dbReference type="PaxDb" id="39947-A0A0P0UZ05"/>
<dbReference type="AlphaFoldDB" id="A0A0P0UZ05"/>
<dbReference type="FunCoup" id="A0A0P0UZ05">
    <property type="interactions" value="1"/>
</dbReference>
<feature type="compositionally biased region" description="Pro residues" evidence="1">
    <location>
        <begin position="201"/>
        <end position="219"/>
    </location>
</feature>
<evidence type="ECO:0000256" key="1">
    <source>
        <dbReference type="SAM" id="MobiDB-lite"/>
    </source>
</evidence>
<evidence type="ECO:0000313" key="2">
    <source>
        <dbReference type="EMBL" id="BAS70730.1"/>
    </source>
</evidence>
<reference evidence="3" key="1">
    <citation type="journal article" date="2005" name="Nature">
        <title>The map-based sequence of the rice genome.</title>
        <authorList>
            <consortium name="International rice genome sequencing project (IRGSP)"/>
            <person name="Matsumoto T."/>
            <person name="Wu J."/>
            <person name="Kanamori H."/>
            <person name="Katayose Y."/>
            <person name="Fujisawa M."/>
            <person name="Namiki N."/>
            <person name="Mizuno H."/>
            <person name="Yamamoto K."/>
            <person name="Antonio B.A."/>
            <person name="Baba T."/>
            <person name="Sakata K."/>
            <person name="Nagamura Y."/>
            <person name="Aoki H."/>
            <person name="Arikawa K."/>
            <person name="Arita K."/>
            <person name="Bito T."/>
            <person name="Chiden Y."/>
            <person name="Fujitsuka N."/>
            <person name="Fukunaka R."/>
            <person name="Hamada M."/>
            <person name="Harada C."/>
            <person name="Hayashi A."/>
            <person name="Hijishita S."/>
            <person name="Honda M."/>
            <person name="Hosokawa S."/>
            <person name="Ichikawa Y."/>
            <person name="Idonuma A."/>
            <person name="Iijima M."/>
            <person name="Ikeda M."/>
            <person name="Ikeno M."/>
            <person name="Ito K."/>
            <person name="Ito S."/>
            <person name="Ito T."/>
            <person name="Ito Y."/>
            <person name="Ito Y."/>
            <person name="Iwabuchi A."/>
            <person name="Kamiya K."/>
            <person name="Karasawa W."/>
            <person name="Kurita K."/>
            <person name="Katagiri S."/>
            <person name="Kikuta A."/>
            <person name="Kobayashi H."/>
            <person name="Kobayashi N."/>
            <person name="Machita K."/>
            <person name="Maehara T."/>
            <person name="Masukawa M."/>
            <person name="Mizubayashi T."/>
            <person name="Mukai Y."/>
            <person name="Nagasaki H."/>
            <person name="Nagata Y."/>
            <person name="Naito S."/>
            <person name="Nakashima M."/>
            <person name="Nakama Y."/>
            <person name="Nakamichi Y."/>
            <person name="Nakamura M."/>
            <person name="Meguro A."/>
            <person name="Negishi M."/>
            <person name="Ohta I."/>
            <person name="Ohta T."/>
            <person name="Okamoto M."/>
            <person name="Ono N."/>
            <person name="Saji S."/>
            <person name="Sakaguchi M."/>
            <person name="Sakai K."/>
            <person name="Shibata M."/>
            <person name="Shimokawa T."/>
            <person name="Song J."/>
            <person name="Takazaki Y."/>
            <person name="Terasawa K."/>
            <person name="Tsugane M."/>
            <person name="Tsuji K."/>
            <person name="Ueda S."/>
            <person name="Waki K."/>
            <person name="Yamagata H."/>
            <person name="Yamamoto M."/>
            <person name="Yamamoto S."/>
            <person name="Yamane H."/>
            <person name="Yoshiki S."/>
            <person name="Yoshihara R."/>
            <person name="Yukawa K."/>
            <person name="Zhong H."/>
            <person name="Yano M."/>
            <person name="Yuan Q."/>
            <person name="Ouyang S."/>
            <person name="Liu J."/>
            <person name="Jones K.M."/>
            <person name="Gansberger K."/>
            <person name="Moffat K."/>
            <person name="Hill J."/>
            <person name="Bera J."/>
            <person name="Fadrosh D."/>
            <person name="Jin S."/>
            <person name="Johri S."/>
            <person name="Kim M."/>
            <person name="Overton L."/>
            <person name="Reardon M."/>
            <person name="Tsitrin T."/>
            <person name="Vuong H."/>
            <person name="Weaver B."/>
            <person name="Ciecko A."/>
            <person name="Tallon L."/>
            <person name="Jackson J."/>
            <person name="Pai G."/>
            <person name="Aken S.V."/>
            <person name="Utterback T."/>
            <person name="Reidmuller S."/>
            <person name="Feldblyum T."/>
            <person name="Hsiao J."/>
            <person name="Zismann V."/>
            <person name="Iobst S."/>
            <person name="de Vazeille A.R."/>
            <person name="Buell C.R."/>
            <person name="Ying K."/>
            <person name="Li Y."/>
            <person name="Lu T."/>
            <person name="Huang Y."/>
            <person name="Zhao Q."/>
            <person name="Feng Q."/>
            <person name="Zhang L."/>
            <person name="Zhu J."/>
            <person name="Weng Q."/>
            <person name="Mu J."/>
            <person name="Lu Y."/>
            <person name="Fan D."/>
            <person name="Liu Y."/>
            <person name="Guan J."/>
            <person name="Zhang Y."/>
            <person name="Yu S."/>
            <person name="Liu X."/>
            <person name="Zhang Y."/>
            <person name="Hong G."/>
            <person name="Han B."/>
            <person name="Choisne N."/>
            <person name="Demange N."/>
            <person name="Orjeda G."/>
            <person name="Samain S."/>
            <person name="Cattolico L."/>
            <person name="Pelletier E."/>
            <person name="Couloux A."/>
            <person name="Segurens B."/>
            <person name="Wincker P."/>
            <person name="D'Hont A."/>
            <person name="Scarpelli C."/>
            <person name="Weissenbach J."/>
            <person name="Salanoubat M."/>
            <person name="Quetier F."/>
            <person name="Yu Y."/>
            <person name="Kim H.R."/>
            <person name="Rambo T."/>
            <person name="Currie J."/>
            <person name="Collura K."/>
            <person name="Luo M."/>
            <person name="Yang T."/>
            <person name="Ammiraju J.S.S."/>
            <person name="Engler F."/>
            <person name="Soderlund C."/>
            <person name="Wing R.A."/>
            <person name="Palmer L.E."/>
            <person name="de la Bastide M."/>
            <person name="Spiegel L."/>
            <person name="Nascimento L."/>
            <person name="Zutavern T."/>
            <person name="O'Shaughnessy A."/>
            <person name="Dike S."/>
            <person name="Dedhia N."/>
            <person name="Preston R."/>
            <person name="Balija V."/>
            <person name="McCombie W.R."/>
            <person name="Chow T."/>
            <person name="Chen H."/>
            <person name="Chung M."/>
            <person name="Chen C."/>
            <person name="Shaw J."/>
            <person name="Wu H."/>
            <person name="Hsiao K."/>
            <person name="Chao Y."/>
            <person name="Chu M."/>
            <person name="Cheng C."/>
            <person name="Hour A."/>
            <person name="Lee P."/>
            <person name="Lin S."/>
            <person name="Lin Y."/>
            <person name="Liou J."/>
            <person name="Liu S."/>
            <person name="Hsing Y."/>
            <person name="Raghuvanshi S."/>
            <person name="Mohanty A."/>
            <person name="Bharti A.K."/>
            <person name="Gaur A."/>
            <person name="Gupta V."/>
            <person name="Kumar D."/>
            <person name="Ravi V."/>
            <person name="Vij S."/>
            <person name="Kapur A."/>
            <person name="Khurana P."/>
            <person name="Khurana P."/>
            <person name="Khurana J.P."/>
            <person name="Tyagi A.K."/>
            <person name="Gaikwad K."/>
            <person name="Singh A."/>
            <person name="Dalal V."/>
            <person name="Srivastava S."/>
            <person name="Dixit A."/>
            <person name="Pal A.K."/>
            <person name="Ghazi I.A."/>
            <person name="Yadav M."/>
            <person name="Pandit A."/>
            <person name="Bhargava A."/>
            <person name="Sureshbabu K."/>
            <person name="Batra K."/>
            <person name="Sharma T.R."/>
            <person name="Mohapatra T."/>
            <person name="Singh N.K."/>
            <person name="Messing J."/>
            <person name="Nelson A.B."/>
            <person name="Fuks G."/>
            <person name="Kavchok S."/>
            <person name="Keizer G."/>
            <person name="Linton E."/>
            <person name="Llaca V."/>
            <person name="Song R."/>
            <person name="Tanyolac B."/>
            <person name="Young S."/>
            <person name="Ho-Il K."/>
            <person name="Hahn J.H."/>
            <person name="Sangsakoo G."/>
            <person name="Vanavichit A."/>
            <person name="de Mattos Luiz.A.T."/>
            <person name="Zimmer P.D."/>
            <person name="Malone G."/>
            <person name="Dellagostin O."/>
            <person name="de Oliveira A.C."/>
            <person name="Bevan M."/>
            <person name="Bancroft I."/>
            <person name="Minx P."/>
            <person name="Cordum H."/>
            <person name="Wilson R."/>
            <person name="Cheng Z."/>
            <person name="Jin W."/>
            <person name="Jiang J."/>
            <person name="Leong S.A."/>
            <person name="Iwama H."/>
            <person name="Gojobori T."/>
            <person name="Itoh T."/>
            <person name="Niimura Y."/>
            <person name="Fujii Y."/>
            <person name="Habara T."/>
            <person name="Sakai H."/>
            <person name="Sato Y."/>
            <person name="Wilson G."/>
            <person name="Kumar K."/>
            <person name="McCouch S."/>
            <person name="Juretic N."/>
            <person name="Hoen D."/>
            <person name="Wright S."/>
            <person name="Bruskiewich R."/>
            <person name="Bureau T."/>
            <person name="Miyao A."/>
            <person name="Hirochika H."/>
            <person name="Nishikawa T."/>
            <person name="Kadowaki K."/>
            <person name="Sugiura M."/>
            <person name="Burr B."/>
            <person name="Sasaki T."/>
        </authorList>
    </citation>
    <scope>NUCLEOTIDE SEQUENCE [LARGE SCALE GENOMIC DNA]</scope>
    <source>
        <strain evidence="3">cv. Nipponbare</strain>
    </source>
</reference>
<sequence>MRYYVCAWPPSPSPPAAASPTYTPLLLLLRQLHSTTASASASRRSPPARARVSRLACQVCAARRAAPRPLARARLLMTNVTPPTTNPRFRVTPLASKTTPRRARALALLLALALSIDRIDSPLPNHPLLLSIPSPLPSPPHETLATTAPAQAKMPLPRRAATVRIRRGQIHRVTAMPPPPQQAPEPAGLQLLLQPEVVAPNHPPPAPPAPAAVPAPPQPQGEARYRRPLVRLQAVPNEDHVPDNYGDGPDELGITPAVYQALERHLPPDLAGAPAEVKRYFMRSVLRNYVPSPSQRIRVSVANFFFLIGYFQAITSGAVHK</sequence>
<proteinExistence type="predicted"/>
<feature type="region of interest" description="Disordered" evidence="1">
    <location>
        <begin position="199"/>
        <end position="222"/>
    </location>
</feature>
<reference evidence="2 3" key="2">
    <citation type="journal article" date="2013" name="Plant Cell Physiol.">
        <title>Rice Annotation Project Database (RAP-DB): an integrative and interactive database for rice genomics.</title>
        <authorList>
            <person name="Sakai H."/>
            <person name="Lee S.S."/>
            <person name="Tanaka T."/>
            <person name="Numa H."/>
            <person name="Kim J."/>
            <person name="Kawahara Y."/>
            <person name="Wakimoto H."/>
            <person name="Yang C.C."/>
            <person name="Iwamoto M."/>
            <person name="Abe T."/>
            <person name="Yamada Y."/>
            <person name="Muto A."/>
            <person name="Inokuchi H."/>
            <person name="Ikemura T."/>
            <person name="Matsumoto T."/>
            <person name="Sasaki T."/>
            <person name="Itoh T."/>
        </authorList>
    </citation>
    <scope>NUCLEOTIDE SEQUENCE [LARGE SCALE GENOMIC DNA]</scope>
    <source>
        <strain evidence="3">cv. Nipponbare</strain>
    </source>
</reference>
<dbReference type="InParanoid" id="A0A0P0UZ05"/>
<protein>
    <submittedName>
        <fullName evidence="2">Os01g0180900 protein</fullName>
    </submittedName>
</protein>
<keyword evidence="3" id="KW-1185">Reference proteome</keyword>
<name>A0A0P0UZ05_ORYSJ</name>
<accession>A0A0P0UZ05</accession>
<gene>
    <name evidence="2" type="ordered locus">Os01g0180900</name>
    <name evidence="2" type="ORF">OSNPB_010180900</name>
</gene>
<reference evidence="2 3" key="3">
    <citation type="journal article" date="2013" name="Rice">
        <title>Improvement of the Oryza sativa Nipponbare reference genome using next generation sequence and optical map data.</title>
        <authorList>
            <person name="Kawahara Y."/>
            <person name="de la Bastide M."/>
            <person name="Hamilton J.P."/>
            <person name="Kanamori H."/>
            <person name="McCombie W.R."/>
            <person name="Ouyang S."/>
            <person name="Schwartz D.C."/>
            <person name="Tanaka T."/>
            <person name="Wu J."/>
            <person name="Zhou S."/>
            <person name="Childs K.L."/>
            <person name="Davidson R.M."/>
            <person name="Lin H."/>
            <person name="Quesada-Ocampo L."/>
            <person name="Vaillancourt B."/>
            <person name="Sakai H."/>
            <person name="Lee S.S."/>
            <person name="Kim J."/>
            <person name="Numa H."/>
            <person name="Itoh T."/>
            <person name="Buell C.R."/>
            <person name="Matsumoto T."/>
        </authorList>
    </citation>
    <scope>NUCLEOTIDE SEQUENCE [LARGE SCALE GENOMIC DNA]</scope>
    <source>
        <strain evidence="3">cv. Nipponbare</strain>
    </source>
</reference>
<evidence type="ECO:0000313" key="3">
    <source>
        <dbReference type="Proteomes" id="UP000059680"/>
    </source>
</evidence>
<dbReference type="STRING" id="39947.A0A0P0UZ05"/>
<organism evidence="2 3">
    <name type="scientific">Oryza sativa subsp. japonica</name>
    <name type="common">Rice</name>
    <dbReference type="NCBI Taxonomy" id="39947"/>
    <lineage>
        <taxon>Eukaryota</taxon>
        <taxon>Viridiplantae</taxon>
        <taxon>Streptophyta</taxon>
        <taxon>Embryophyta</taxon>
        <taxon>Tracheophyta</taxon>
        <taxon>Spermatophyta</taxon>
        <taxon>Magnoliopsida</taxon>
        <taxon>Liliopsida</taxon>
        <taxon>Poales</taxon>
        <taxon>Poaceae</taxon>
        <taxon>BOP clade</taxon>
        <taxon>Oryzoideae</taxon>
        <taxon>Oryzeae</taxon>
        <taxon>Oryzinae</taxon>
        <taxon>Oryza</taxon>
        <taxon>Oryza sativa</taxon>
    </lineage>
</organism>
<dbReference type="EMBL" id="AP014957">
    <property type="protein sequence ID" value="BAS70730.1"/>
    <property type="molecule type" value="Genomic_DNA"/>
</dbReference>